<accession>A0A9N9G0D3</accession>
<name>A0A9N9G0D3_9GLOM</name>
<feature type="region of interest" description="Disordered" evidence="2">
    <location>
        <begin position="498"/>
        <end position="615"/>
    </location>
</feature>
<evidence type="ECO:0000313" key="5">
    <source>
        <dbReference type="Proteomes" id="UP000789405"/>
    </source>
</evidence>
<feature type="region of interest" description="Disordered" evidence="2">
    <location>
        <begin position="405"/>
        <end position="456"/>
    </location>
</feature>
<evidence type="ECO:0000259" key="3">
    <source>
        <dbReference type="SMART" id="SM00454"/>
    </source>
</evidence>
<dbReference type="Proteomes" id="UP000789405">
    <property type="component" value="Unassembled WGS sequence"/>
</dbReference>
<dbReference type="Pfam" id="PF07647">
    <property type="entry name" value="SAM_2"/>
    <property type="match status" value="1"/>
</dbReference>
<comment type="caution">
    <text evidence="4">The sequence shown here is derived from an EMBL/GenBank/DDBJ whole genome shotgun (WGS) entry which is preliminary data.</text>
</comment>
<dbReference type="OrthoDB" id="2394868at2759"/>
<dbReference type="SUPFAM" id="SSF81901">
    <property type="entry name" value="HCP-like"/>
    <property type="match status" value="1"/>
</dbReference>
<feature type="compositionally biased region" description="Low complexity" evidence="2">
    <location>
        <begin position="233"/>
        <end position="250"/>
    </location>
</feature>
<dbReference type="InterPro" id="IPR006597">
    <property type="entry name" value="Sel1-like"/>
</dbReference>
<organism evidence="4 5">
    <name type="scientific">Dentiscutata erythropus</name>
    <dbReference type="NCBI Taxonomy" id="1348616"/>
    <lineage>
        <taxon>Eukaryota</taxon>
        <taxon>Fungi</taxon>
        <taxon>Fungi incertae sedis</taxon>
        <taxon>Mucoromycota</taxon>
        <taxon>Glomeromycotina</taxon>
        <taxon>Glomeromycetes</taxon>
        <taxon>Diversisporales</taxon>
        <taxon>Gigasporaceae</taxon>
        <taxon>Dentiscutata</taxon>
    </lineage>
</organism>
<sequence length="824" mass="93183">MQNSESLSINIPKPTSRKASIVSANIPSSPHFIQNNLSHDLNDILRGFVDELCEIFIEARQRGKPDTNTCKLFTDYLKSENQNVEQIFECLLNNTHRPEYTALLGYFYSKGIGTKPSFRKAYSLYLSEAKKDYFIAQDLVGDCYYLGRGTIRDCRMAFEWYQKAADNGSIGALTSLGMCYILGEEAANDSYKTTNKQAQKNKLQSKNAKKASPGKSKLSKTANTDSTRRSEPSNKNNSSSNNVKSSKNVNLNEIPLEPSNNVNLHETPSETSNNVNLHETPSESSNNVNLYELFSESSVEDNLLSNSDHLHELSSKSEVIDLEPSVESDLSLKTIDLRESSEEFSETIIPEPFDESNLSVETIDWHESSKEEPSEIIIPVETCSEPSVESEMSLKAICLRKSPLPEESSKIITPEPSDESNLSFETTDLHEPSSEQSSEIIIPVTPCPEPSVESSLPLETTDLHELSSEQSSEVIIPEPLIENNTPIETVEIINQVTSCPEPSVESTISLETTEPHEYSPVESSEIINQVTPCPEPSIESNIPSETTDLNKCPPVEPSETTNQEPEPSIENNSSPENADIHESSPKSPKIVDQGSSVETNPKPAPTKKKRKRCSKLEQVEKRINRRIKWYKKNLYDEVNYELLEDFPGWLRGCEMDKYSALFEGKRWQDIVKMKYKDLRELGVDHHESAWQLQSNFWIINCDLAAKKGKTLPYKGGVDRINIDLELMNDFPEYLKSINMEQYAPLFAGKNWKEIIDMDHKDLKALKIESVSHRIDMVKQFWVMRLNKCVLIPSKKRTKIPDMISEFEDPKEEVVQPNECDNKLE</sequence>
<evidence type="ECO:0000256" key="2">
    <source>
        <dbReference type="SAM" id="MobiDB-lite"/>
    </source>
</evidence>
<gene>
    <name evidence="4" type="ORF">DERYTH_LOCUS6089</name>
</gene>
<protein>
    <submittedName>
        <fullName evidence="4">6824_t:CDS:1</fullName>
    </submittedName>
</protein>
<dbReference type="Gene3D" id="1.10.150.50">
    <property type="entry name" value="Transcription Factor, Ets-1"/>
    <property type="match status" value="2"/>
</dbReference>
<dbReference type="InterPro" id="IPR013761">
    <property type="entry name" value="SAM/pointed_sf"/>
</dbReference>
<dbReference type="InterPro" id="IPR011990">
    <property type="entry name" value="TPR-like_helical_dom_sf"/>
</dbReference>
<feature type="compositionally biased region" description="Polar residues" evidence="2">
    <location>
        <begin position="258"/>
        <end position="284"/>
    </location>
</feature>
<reference evidence="4" key="1">
    <citation type="submission" date="2021-06" db="EMBL/GenBank/DDBJ databases">
        <authorList>
            <person name="Kallberg Y."/>
            <person name="Tangrot J."/>
            <person name="Rosling A."/>
        </authorList>
    </citation>
    <scope>NUCLEOTIDE SEQUENCE</scope>
    <source>
        <strain evidence="4">MA453B</strain>
    </source>
</reference>
<feature type="compositionally biased region" description="Polar residues" evidence="2">
    <location>
        <begin position="558"/>
        <end position="576"/>
    </location>
</feature>
<feature type="compositionally biased region" description="Polar residues" evidence="2">
    <location>
        <begin position="521"/>
        <end position="531"/>
    </location>
</feature>
<dbReference type="EMBL" id="CAJVPY010002673">
    <property type="protein sequence ID" value="CAG8568526.1"/>
    <property type="molecule type" value="Genomic_DNA"/>
</dbReference>
<dbReference type="PANTHER" id="PTHR11102">
    <property type="entry name" value="SEL-1-LIKE PROTEIN"/>
    <property type="match status" value="1"/>
</dbReference>
<feature type="compositionally biased region" description="Polar residues" evidence="2">
    <location>
        <begin position="538"/>
        <end position="549"/>
    </location>
</feature>
<proteinExistence type="inferred from homology"/>
<feature type="domain" description="SAM" evidence="3">
    <location>
        <begin position="722"/>
        <end position="786"/>
    </location>
</feature>
<feature type="region of interest" description="Disordered" evidence="2">
    <location>
        <begin position="192"/>
        <end position="284"/>
    </location>
</feature>
<dbReference type="AlphaFoldDB" id="A0A9N9G0D3"/>
<evidence type="ECO:0000256" key="1">
    <source>
        <dbReference type="ARBA" id="ARBA00038101"/>
    </source>
</evidence>
<feature type="compositionally biased region" description="Polar residues" evidence="2">
    <location>
        <begin position="192"/>
        <end position="206"/>
    </location>
</feature>
<dbReference type="Gene3D" id="1.25.40.10">
    <property type="entry name" value="Tetratricopeptide repeat domain"/>
    <property type="match status" value="1"/>
</dbReference>
<dbReference type="InterPro" id="IPR050767">
    <property type="entry name" value="Sel1_AlgK"/>
</dbReference>
<dbReference type="Pfam" id="PF08238">
    <property type="entry name" value="Sel1"/>
    <property type="match status" value="2"/>
</dbReference>
<dbReference type="PANTHER" id="PTHR11102:SF160">
    <property type="entry name" value="ERAD-ASSOCIATED E3 UBIQUITIN-PROTEIN LIGASE COMPONENT HRD3"/>
    <property type="match status" value="1"/>
</dbReference>
<evidence type="ECO:0000313" key="4">
    <source>
        <dbReference type="EMBL" id="CAG8568526.1"/>
    </source>
</evidence>
<dbReference type="SMART" id="SM00671">
    <property type="entry name" value="SEL1"/>
    <property type="match status" value="2"/>
</dbReference>
<comment type="similarity">
    <text evidence="1">Belongs to the sel-1 family.</text>
</comment>
<keyword evidence="5" id="KW-1185">Reference proteome</keyword>
<feature type="compositionally biased region" description="Low complexity" evidence="2">
    <location>
        <begin position="434"/>
        <end position="443"/>
    </location>
</feature>
<dbReference type="SUPFAM" id="SSF47769">
    <property type="entry name" value="SAM/Pointed domain"/>
    <property type="match status" value="2"/>
</dbReference>
<feature type="compositionally biased region" description="Polar residues" evidence="2">
    <location>
        <begin position="498"/>
        <end position="512"/>
    </location>
</feature>
<dbReference type="SMART" id="SM00454">
    <property type="entry name" value="SAM"/>
    <property type="match status" value="1"/>
</dbReference>
<dbReference type="InterPro" id="IPR001660">
    <property type="entry name" value="SAM"/>
</dbReference>